<name>A0A164W8Z1_9AGAM</name>
<dbReference type="GO" id="GO:0008270">
    <property type="term" value="F:zinc ion binding"/>
    <property type="evidence" value="ECO:0007669"/>
    <property type="project" value="UniProtKB-KW"/>
</dbReference>
<keyword evidence="7" id="KW-1185">Reference proteome</keyword>
<reference evidence="6 7" key="1">
    <citation type="journal article" date="2016" name="Mol. Biol. Evol.">
        <title>Comparative Genomics of Early-Diverging Mushroom-Forming Fungi Provides Insights into the Origins of Lignocellulose Decay Capabilities.</title>
        <authorList>
            <person name="Nagy L.G."/>
            <person name="Riley R."/>
            <person name="Tritt A."/>
            <person name="Adam C."/>
            <person name="Daum C."/>
            <person name="Floudas D."/>
            <person name="Sun H."/>
            <person name="Yadav J.S."/>
            <person name="Pangilinan J."/>
            <person name="Larsson K.H."/>
            <person name="Matsuura K."/>
            <person name="Barry K."/>
            <person name="Labutti K."/>
            <person name="Kuo R."/>
            <person name="Ohm R.A."/>
            <person name="Bhattacharya S.S."/>
            <person name="Shirouzu T."/>
            <person name="Yoshinaga Y."/>
            <person name="Martin F.M."/>
            <person name="Grigoriev I.V."/>
            <person name="Hibbett D.S."/>
        </authorList>
    </citation>
    <scope>NUCLEOTIDE SEQUENCE [LARGE SCALE GENOMIC DNA]</scope>
    <source>
        <strain evidence="6 7">HHB9708</strain>
    </source>
</reference>
<dbReference type="STRING" id="1314777.A0A164W8Z1"/>
<evidence type="ECO:0000256" key="4">
    <source>
        <dbReference type="PROSITE-ProRule" id="PRU00134"/>
    </source>
</evidence>
<dbReference type="InterPro" id="IPR002893">
    <property type="entry name" value="Znf_MYND"/>
</dbReference>
<evidence type="ECO:0000313" key="7">
    <source>
        <dbReference type="Proteomes" id="UP000076722"/>
    </source>
</evidence>
<sequence>MSAEPTRTMTLNYLLMMGIDITENDKISDERIAKRLLKALDCAQLASKWLSGPQLTPSQMEKWDDSESLNVALRRGNPVDGHRLARPDIEAKFKKPNAPINAFRDLRTSINQLGELWDKGQRVTRFRCEDKLYAITMRMVEVVKIKNKIPMIVLLYRATTPAEPSQDALDHMWKSVEDDPRSYSILASQSEQRILLKLLALNAARIHPAYRVSRELFEEGFGVSFLIPTGPLTMKDRASLNEDTGCVVCGNKTTKRCAGCELVKYCGAICQRKDWRTHKPKCMTLAKVKWHRFTFSPPSEENQAYYMNRYSRADDEDEDTIAAYLTRQEKGVPPPNNRADRPFLIKIQCNLSSILIYDRHRSTEFTMFRNESSDEDFMKLAQATWQENGHLKSYRWAKRISNWTLEICLDVQPPDEPEW</sequence>
<evidence type="ECO:0000313" key="6">
    <source>
        <dbReference type="EMBL" id="KZS94844.1"/>
    </source>
</evidence>
<dbReference type="EMBL" id="KV419403">
    <property type="protein sequence ID" value="KZS94844.1"/>
    <property type="molecule type" value="Genomic_DNA"/>
</dbReference>
<dbReference type="AlphaFoldDB" id="A0A164W8Z1"/>
<feature type="domain" description="MYND-type" evidence="5">
    <location>
        <begin position="246"/>
        <end position="282"/>
    </location>
</feature>
<accession>A0A164W8Z1</accession>
<evidence type="ECO:0000256" key="2">
    <source>
        <dbReference type="ARBA" id="ARBA00022771"/>
    </source>
</evidence>
<dbReference type="Gene3D" id="6.10.140.2220">
    <property type="match status" value="1"/>
</dbReference>
<dbReference type="PROSITE" id="PS01360">
    <property type="entry name" value="ZF_MYND_1"/>
    <property type="match status" value="1"/>
</dbReference>
<evidence type="ECO:0000256" key="1">
    <source>
        <dbReference type="ARBA" id="ARBA00022723"/>
    </source>
</evidence>
<evidence type="ECO:0000259" key="5">
    <source>
        <dbReference type="PROSITE" id="PS50865"/>
    </source>
</evidence>
<keyword evidence="1" id="KW-0479">Metal-binding</keyword>
<protein>
    <recommendedName>
        <fullName evidence="5">MYND-type domain-containing protein</fullName>
    </recommendedName>
</protein>
<dbReference type="Pfam" id="PF01753">
    <property type="entry name" value="zf-MYND"/>
    <property type="match status" value="1"/>
</dbReference>
<dbReference type="SUPFAM" id="SSF144232">
    <property type="entry name" value="HIT/MYND zinc finger-like"/>
    <property type="match status" value="1"/>
</dbReference>
<proteinExistence type="predicted"/>
<keyword evidence="3" id="KW-0862">Zinc</keyword>
<dbReference type="OrthoDB" id="341421at2759"/>
<evidence type="ECO:0000256" key="3">
    <source>
        <dbReference type="ARBA" id="ARBA00022833"/>
    </source>
</evidence>
<organism evidence="6 7">
    <name type="scientific">Sistotremastrum niveocremeum HHB9708</name>
    <dbReference type="NCBI Taxonomy" id="1314777"/>
    <lineage>
        <taxon>Eukaryota</taxon>
        <taxon>Fungi</taxon>
        <taxon>Dikarya</taxon>
        <taxon>Basidiomycota</taxon>
        <taxon>Agaricomycotina</taxon>
        <taxon>Agaricomycetes</taxon>
        <taxon>Sistotremastrales</taxon>
        <taxon>Sistotremastraceae</taxon>
        <taxon>Sertulicium</taxon>
        <taxon>Sertulicium niveocremeum</taxon>
    </lineage>
</organism>
<keyword evidence="2 4" id="KW-0863">Zinc-finger</keyword>
<dbReference type="PROSITE" id="PS50865">
    <property type="entry name" value="ZF_MYND_2"/>
    <property type="match status" value="1"/>
</dbReference>
<gene>
    <name evidence="6" type="ORF">SISNIDRAFT_548803</name>
</gene>
<dbReference type="Proteomes" id="UP000076722">
    <property type="component" value="Unassembled WGS sequence"/>
</dbReference>